<evidence type="ECO:0000256" key="3">
    <source>
        <dbReference type="SAM" id="Phobius"/>
    </source>
</evidence>
<dbReference type="Proteomes" id="UP001303760">
    <property type="component" value="Unassembled WGS sequence"/>
</dbReference>
<dbReference type="Pfam" id="PF11951">
    <property type="entry name" value="Fungal_trans_2"/>
    <property type="match status" value="1"/>
</dbReference>
<dbReference type="AlphaFoldDB" id="A0AAN7HCE6"/>
<dbReference type="GO" id="GO:0008270">
    <property type="term" value="F:zinc ion binding"/>
    <property type="evidence" value="ECO:0007669"/>
    <property type="project" value="InterPro"/>
</dbReference>
<evidence type="ECO:0000256" key="1">
    <source>
        <dbReference type="ARBA" id="ARBA00023242"/>
    </source>
</evidence>
<reference evidence="5" key="1">
    <citation type="journal article" date="2023" name="Mol. Phylogenet. Evol.">
        <title>Genome-scale phylogeny and comparative genomics of the fungal order Sordariales.</title>
        <authorList>
            <person name="Hensen N."/>
            <person name="Bonometti L."/>
            <person name="Westerberg I."/>
            <person name="Brannstrom I.O."/>
            <person name="Guillou S."/>
            <person name="Cros-Aarteil S."/>
            <person name="Calhoun S."/>
            <person name="Haridas S."/>
            <person name="Kuo A."/>
            <person name="Mondo S."/>
            <person name="Pangilinan J."/>
            <person name="Riley R."/>
            <person name="LaButti K."/>
            <person name="Andreopoulos B."/>
            <person name="Lipzen A."/>
            <person name="Chen C."/>
            <person name="Yan M."/>
            <person name="Daum C."/>
            <person name="Ng V."/>
            <person name="Clum A."/>
            <person name="Steindorff A."/>
            <person name="Ohm R.A."/>
            <person name="Martin F."/>
            <person name="Silar P."/>
            <person name="Natvig D.O."/>
            <person name="Lalanne C."/>
            <person name="Gautier V."/>
            <person name="Ament-Velasquez S.L."/>
            <person name="Kruys A."/>
            <person name="Hutchinson M.I."/>
            <person name="Powell A.J."/>
            <person name="Barry K."/>
            <person name="Miller A.N."/>
            <person name="Grigoriev I.V."/>
            <person name="Debuchy R."/>
            <person name="Gladieux P."/>
            <person name="Hiltunen Thoren M."/>
            <person name="Johannesson H."/>
        </authorList>
    </citation>
    <scope>NUCLEOTIDE SEQUENCE</scope>
    <source>
        <strain evidence="5">CBS 532.94</strain>
    </source>
</reference>
<feature type="transmembrane region" description="Helical" evidence="3">
    <location>
        <begin position="78"/>
        <end position="97"/>
    </location>
</feature>
<evidence type="ECO:0000313" key="6">
    <source>
        <dbReference type="Proteomes" id="UP001303760"/>
    </source>
</evidence>
<keyword evidence="3" id="KW-0812">Transmembrane</keyword>
<comment type="caution">
    <text evidence="5">The sequence shown here is derived from an EMBL/GenBank/DDBJ whole genome shotgun (WGS) entry which is preliminary data.</text>
</comment>
<keyword evidence="3" id="KW-0472">Membrane</keyword>
<evidence type="ECO:0000256" key="2">
    <source>
        <dbReference type="SAM" id="MobiDB-lite"/>
    </source>
</evidence>
<reference evidence="5" key="2">
    <citation type="submission" date="2023-05" db="EMBL/GenBank/DDBJ databases">
        <authorList>
            <consortium name="Lawrence Berkeley National Laboratory"/>
            <person name="Steindorff A."/>
            <person name="Hensen N."/>
            <person name="Bonometti L."/>
            <person name="Westerberg I."/>
            <person name="Brannstrom I.O."/>
            <person name="Guillou S."/>
            <person name="Cros-Aarteil S."/>
            <person name="Calhoun S."/>
            <person name="Haridas S."/>
            <person name="Kuo A."/>
            <person name="Mondo S."/>
            <person name="Pangilinan J."/>
            <person name="Riley R."/>
            <person name="Labutti K."/>
            <person name="Andreopoulos B."/>
            <person name="Lipzen A."/>
            <person name="Chen C."/>
            <person name="Yanf M."/>
            <person name="Daum C."/>
            <person name="Ng V."/>
            <person name="Clum A."/>
            <person name="Ohm R."/>
            <person name="Martin F."/>
            <person name="Silar P."/>
            <person name="Natvig D."/>
            <person name="Lalanne C."/>
            <person name="Gautier V."/>
            <person name="Ament-Velasquez S.L."/>
            <person name="Kruys A."/>
            <person name="Hutchinson M.I."/>
            <person name="Powell A.J."/>
            <person name="Barry K."/>
            <person name="Miller A.N."/>
            <person name="Grigoriev I.V."/>
            <person name="Debuchy R."/>
            <person name="Gladieux P."/>
            <person name="Thoren M.H."/>
            <person name="Johannesson H."/>
        </authorList>
    </citation>
    <scope>NUCLEOTIDE SEQUENCE</scope>
    <source>
        <strain evidence="5">CBS 532.94</strain>
    </source>
</reference>
<keyword evidence="6" id="KW-1185">Reference proteome</keyword>
<dbReference type="PROSITE" id="PS50048">
    <property type="entry name" value="ZN2_CY6_FUNGAL_2"/>
    <property type="match status" value="1"/>
</dbReference>
<feature type="domain" description="Zn(2)-C6 fungal-type" evidence="4">
    <location>
        <begin position="129"/>
        <end position="159"/>
    </location>
</feature>
<evidence type="ECO:0000259" key="4">
    <source>
        <dbReference type="PROSITE" id="PS50048"/>
    </source>
</evidence>
<sequence>MNLAPFVIRPDIMGIVYSVKSIIIIAYQLLTEHTRRFARWKSLKANFILNCIEPVFWLTLIVLKFMGISSLCSGSSCAVAWISMLLVMVMFTIHAAASTGTQAQNAGKPSTRVRSGIVNRRSHAKSRTGCRTCKRRRIKCDESRPSCRNCEKHAVTCDFATSNAPSASPAVSSPQDSLPASQLQGSIASSCDINLLDLELMHNFTTYTCTTIIGDPAVRQLLRTTAVHMAVNCEYLMRSILAVSALHLSRYRPQKKDLYLQRAMHHHQAASSAAIELLTDLRAEECERLHLFSMLTVYYALGCPVNEGDLAPGGLLIPHWLRLLHGMEPILHMLNPKEYRGVLTPLFDFGRSRMQPFLKTTPPRDPSLLVDVQSLIHRTCNNPDLIPIYDDMIEQLRRILGLILTPSRGAMGAAHVHSHSQNSQEGSGVAQSAVPESSTSATAAVAAPPSWIKLEAWDILVWQWTQGKHFRPLLDVASPPQEAVVIFAYCLLVLRKLESQWYVEGWADHLMGKTWALLDEEHRHWVVWATEEMGWIPPR</sequence>
<dbReference type="PROSITE" id="PS00463">
    <property type="entry name" value="ZN2_CY6_FUNGAL_1"/>
    <property type="match status" value="1"/>
</dbReference>
<feature type="compositionally biased region" description="Polar residues" evidence="2">
    <location>
        <begin position="419"/>
        <end position="430"/>
    </location>
</feature>
<feature type="transmembrane region" description="Helical" evidence="3">
    <location>
        <begin position="12"/>
        <end position="31"/>
    </location>
</feature>
<dbReference type="Gene3D" id="4.10.240.10">
    <property type="entry name" value="Zn(2)-C6 fungal-type DNA-binding domain"/>
    <property type="match status" value="1"/>
</dbReference>
<dbReference type="PANTHER" id="PTHR47784:SF5">
    <property type="entry name" value="STEROL UPTAKE CONTROL PROTEIN 2"/>
    <property type="match status" value="1"/>
</dbReference>
<keyword evidence="3" id="KW-1133">Transmembrane helix</keyword>
<dbReference type="InterPro" id="IPR021858">
    <property type="entry name" value="Fun_TF"/>
</dbReference>
<dbReference type="SUPFAM" id="SSF57701">
    <property type="entry name" value="Zn2/Cys6 DNA-binding domain"/>
    <property type="match status" value="1"/>
</dbReference>
<dbReference type="Pfam" id="PF00172">
    <property type="entry name" value="Zn_clus"/>
    <property type="match status" value="1"/>
</dbReference>
<protein>
    <submittedName>
        <fullName evidence="5">Sterol uptake control protein 2</fullName>
    </submittedName>
</protein>
<gene>
    <name evidence="5" type="ORF">C8A03DRAFT_45827</name>
</gene>
<dbReference type="EMBL" id="MU860211">
    <property type="protein sequence ID" value="KAK4236150.1"/>
    <property type="molecule type" value="Genomic_DNA"/>
</dbReference>
<accession>A0AAN7HCE6</accession>
<dbReference type="InterPro" id="IPR001138">
    <property type="entry name" value="Zn2Cys6_DnaBD"/>
</dbReference>
<dbReference type="CDD" id="cd00067">
    <property type="entry name" value="GAL4"/>
    <property type="match status" value="1"/>
</dbReference>
<dbReference type="InterPro" id="IPR053157">
    <property type="entry name" value="Sterol_Uptake_Regulator"/>
</dbReference>
<evidence type="ECO:0000313" key="5">
    <source>
        <dbReference type="EMBL" id="KAK4236150.1"/>
    </source>
</evidence>
<dbReference type="GO" id="GO:0001228">
    <property type="term" value="F:DNA-binding transcription activator activity, RNA polymerase II-specific"/>
    <property type="evidence" value="ECO:0007669"/>
    <property type="project" value="TreeGrafter"/>
</dbReference>
<feature type="transmembrane region" description="Helical" evidence="3">
    <location>
        <begin position="43"/>
        <end position="66"/>
    </location>
</feature>
<dbReference type="PANTHER" id="PTHR47784">
    <property type="entry name" value="STEROL UPTAKE CONTROL PROTEIN 2"/>
    <property type="match status" value="1"/>
</dbReference>
<proteinExistence type="predicted"/>
<dbReference type="SMART" id="SM00066">
    <property type="entry name" value="GAL4"/>
    <property type="match status" value="1"/>
</dbReference>
<dbReference type="InterPro" id="IPR036864">
    <property type="entry name" value="Zn2-C6_fun-type_DNA-bd_sf"/>
</dbReference>
<keyword evidence="1" id="KW-0539">Nucleus</keyword>
<organism evidence="5 6">
    <name type="scientific">Achaetomium macrosporum</name>
    <dbReference type="NCBI Taxonomy" id="79813"/>
    <lineage>
        <taxon>Eukaryota</taxon>
        <taxon>Fungi</taxon>
        <taxon>Dikarya</taxon>
        <taxon>Ascomycota</taxon>
        <taxon>Pezizomycotina</taxon>
        <taxon>Sordariomycetes</taxon>
        <taxon>Sordariomycetidae</taxon>
        <taxon>Sordariales</taxon>
        <taxon>Chaetomiaceae</taxon>
        <taxon>Achaetomium</taxon>
    </lineage>
</organism>
<name>A0AAN7HCE6_9PEZI</name>
<feature type="region of interest" description="Disordered" evidence="2">
    <location>
        <begin position="414"/>
        <end position="435"/>
    </location>
</feature>